<feature type="transmembrane region" description="Helical" evidence="2">
    <location>
        <begin position="126"/>
        <end position="145"/>
    </location>
</feature>
<dbReference type="EMBL" id="RSDW01000001">
    <property type="protein sequence ID" value="RSL18926.1"/>
    <property type="molecule type" value="Genomic_DNA"/>
</dbReference>
<feature type="transmembrane region" description="Helical" evidence="2">
    <location>
        <begin position="45"/>
        <end position="63"/>
    </location>
</feature>
<feature type="transmembrane region" description="Helical" evidence="2">
    <location>
        <begin position="157"/>
        <end position="177"/>
    </location>
</feature>
<proteinExistence type="predicted"/>
<evidence type="ECO:0000313" key="4">
    <source>
        <dbReference type="Proteomes" id="UP000269669"/>
    </source>
</evidence>
<organism evidence="3 4">
    <name type="scientific">Edaphobacter aggregans</name>
    <dbReference type="NCBI Taxonomy" id="570835"/>
    <lineage>
        <taxon>Bacteria</taxon>
        <taxon>Pseudomonadati</taxon>
        <taxon>Acidobacteriota</taxon>
        <taxon>Terriglobia</taxon>
        <taxon>Terriglobales</taxon>
        <taxon>Acidobacteriaceae</taxon>
        <taxon>Edaphobacter</taxon>
    </lineage>
</organism>
<dbReference type="AlphaFoldDB" id="A0A428MQ06"/>
<keyword evidence="2" id="KW-0472">Membrane</keyword>
<keyword evidence="2" id="KW-0812">Transmembrane</keyword>
<dbReference type="Proteomes" id="UP000269669">
    <property type="component" value="Unassembled WGS sequence"/>
</dbReference>
<keyword evidence="4" id="KW-1185">Reference proteome</keyword>
<reference evidence="3 4" key="1">
    <citation type="submission" date="2018-12" db="EMBL/GenBank/DDBJ databases">
        <title>Sequencing of bacterial isolates from soil warming experiment in Harvard Forest, Massachusetts, USA.</title>
        <authorList>
            <person name="Deangelis K."/>
        </authorList>
    </citation>
    <scope>NUCLEOTIDE SEQUENCE [LARGE SCALE GENOMIC DNA]</scope>
    <source>
        <strain evidence="3 4">EB153</strain>
    </source>
</reference>
<evidence type="ECO:0000256" key="2">
    <source>
        <dbReference type="SAM" id="Phobius"/>
    </source>
</evidence>
<accession>A0A428MQ06</accession>
<evidence type="ECO:0000313" key="3">
    <source>
        <dbReference type="EMBL" id="RSL18926.1"/>
    </source>
</evidence>
<name>A0A428MQ06_9BACT</name>
<evidence type="ECO:0000256" key="1">
    <source>
        <dbReference type="SAM" id="MobiDB-lite"/>
    </source>
</evidence>
<sequence>MTNESSSPDLRSLWQSQPTQPPSISPKDIRRKMRRFERRILRRNIREYAGGIFVIVAFSFCEWKLPAPLFRLGSGLAIAGALYVMFQLHRRASVRPVPGDLGLSTCIEFHRQTLERQRDALRGVGSWYLLPLVPGLAVIMIGTAVNQWTAHPVGMGHLVMGYGIVAGMVGAVFFAVWKLNQRGADRLQVQIDELTALRSHPESGERLC</sequence>
<comment type="caution">
    <text evidence="3">The sequence shown here is derived from an EMBL/GenBank/DDBJ whole genome shotgun (WGS) entry which is preliminary data.</text>
</comment>
<protein>
    <submittedName>
        <fullName evidence="3">Uncharacterized protein</fullName>
    </submittedName>
</protein>
<feature type="region of interest" description="Disordered" evidence="1">
    <location>
        <begin position="1"/>
        <end position="28"/>
    </location>
</feature>
<gene>
    <name evidence="3" type="ORF">EDE15_4536</name>
</gene>
<feature type="transmembrane region" description="Helical" evidence="2">
    <location>
        <begin position="69"/>
        <end position="86"/>
    </location>
</feature>
<keyword evidence="2" id="KW-1133">Transmembrane helix</keyword>